<dbReference type="EMBL" id="JARKIE010000059">
    <property type="protein sequence ID" value="KAJ7691354.1"/>
    <property type="molecule type" value="Genomic_DNA"/>
</dbReference>
<accession>A0AAD7DGS4</accession>
<sequence length="172" mass="19773">RPKIGGTRITMDWLKSLAPRDCLYQFRFYAEEIADLAAVMDIPAPFRTRSRYAFSPVEALALLLARFKSAADIYELTMNHNRSQGAISEVVNELSEYLDKRWGHLFEFDTAGVLAPEHLTEYAAAIHRRGSPLHTVWGFIDCTICGVCRPTWWQRIVYNSYKKIHATKYQAV</sequence>
<protein>
    <submittedName>
        <fullName evidence="1">Uncharacterized protein</fullName>
    </submittedName>
</protein>
<dbReference type="AlphaFoldDB" id="A0AAD7DGS4"/>
<keyword evidence="2" id="KW-1185">Reference proteome</keyword>
<feature type="non-terminal residue" evidence="1">
    <location>
        <position position="1"/>
    </location>
</feature>
<evidence type="ECO:0000313" key="2">
    <source>
        <dbReference type="Proteomes" id="UP001221757"/>
    </source>
</evidence>
<reference evidence="1" key="1">
    <citation type="submission" date="2023-03" db="EMBL/GenBank/DDBJ databases">
        <title>Massive genome expansion in bonnet fungi (Mycena s.s.) driven by repeated elements and novel gene families across ecological guilds.</title>
        <authorList>
            <consortium name="Lawrence Berkeley National Laboratory"/>
            <person name="Harder C.B."/>
            <person name="Miyauchi S."/>
            <person name="Viragh M."/>
            <person name="Kuo A."/>
            <person name="Thoen E."/>
            <person name="Andreopoulos B."/>
            <person name="Lu D."/>
            <person name="Skrede I."/>
            <person name="Drula E."/>
            <person name="Henrissat B."/>
            <person name="Morin E."/>
            <person name="Kohler A."/>
            <person name="Barry K."/>
            <person name="LaButti K."/>
            <person name="Morin E."/>
            <person name="Salamov A."/>
            <person name="Lipzen A."/>
            <person name="Mereny Z."/>
            <person name="Hegedus B."/>
            <person name="Baldrian P."/>
            <person name="Stursova M."/>
            <person name="Weitz H."/>
            <person name="Taylor A."/>
            <person name="Grigoriev I.V."/>
            <person name="Nagy L.G."/>
            <person name="Martin F."/>
            <person name="Kauserud H."/>
        </authorList>
    </citation>
    <scope>NUCLEOTIDE SEQUENCE</scope>
    <source>
        <strain evidence="1">CBHHK067</strain>
    </source>
</reference>
<dbReference type="Proteomes" id="UP001221757">
    <property type="component" value="Unassembled WGS sequence"/>
</dbReference>
<comment type="caution">
    <text evidence="1">The sequence shown here is derived from an EMBL/GenBank/DDBJ whole genome shotgun (WGS) entry which is preliminary data.</text>
</comment>
<feature type="non-terminal residue" evidence="1">
    <location>
        <position position="172"/>
    </location>
</feature>
<gene>
    <name evidence="1" type="ORF">B0H17DRAFT_843844</name>
</gene>
<organism evidence="1 2">
    <name type="scientific">Mycena rosella</name>
    <name type="common">Pink bonnet</name>
    <name type="synonym">Agaricus rosellus</name>
    <dbReference type="NCBI Taxonomy" id="1033263"/>
    <lineage>
        <taxon>Eukaryota</taxon>
        <taxon>Fungi</taxon>
        <taxon>Dikarya</taxon>
        <taxon>Basidiomycota</taxon>
        <taxon>Agaricomycotina</taxon>
        <taxon>Agaricomycetes</taxon>
        <taxon>Agaricomycetidae</taxon>
        <taxon>Agaricales</taxon>
        <taxon>Marasmiineae</taxon>
        <taxon>Mycenaceae</taxon>
        <taxon>Mycena</taxon>
    </lineage>
</organism>
<name>A0AAD7DGS4_MYCRO</name>
<proteinExistence type="predicted"/>
<evidence type="ECO:0000313" key="1">
    <source>
        <dbReference type="EMBL" id="KAJ7691354.1"/>
    </source>
</evidence>